<feature type="coiled-coil region" evidence="1">
    <location>
        <begin position="49"/>
        <end position="116"/>
    </location>
</feature>
<evidence type="ECO:0000313" key="4">
    <source>
        <dbReference type="Proteomes" id="UP001295684"/>
    </source>
</evidence>
<feature type="compositionally biased region" description="Polar residues" evidence="2">
    <location>
        <begin position="467"/>
        <end position="481"/>
    </location>
</feature>
<name>A0AAD1U6F5_EUPCR</name>
<sequence length="495" mass="57632">MNLEKLSHLNKKKYQKILEMGKKRAEMIEEKKRIKEKKDMEQLAMRANKERQQDITKRFVNQNEDLKEELLKMQRNPENYLIPKNHRPMVEELSSLDQEREARKIEEKIIEQKKKETILMSNHQSFHQRSKCWYNTNSMTKNKNGNSCISRSRNITKMNKKNIKEKDKTQLDLFQKMAREGNKRLKIKMKHLKSQNAIYLNPENLNSMSRNSMSLTNNAQSKTQPLNPTSLPTFTQSQLLDPNLSLPVTQTPTENTKNYIQYNSFFAKYKNAGHITKLDSNLKSRSANFQPSPERGLKDQDISRSRNFGVGSKDQGVLENRGFEGNFKKKEIRKPPLGKLVSTKPKIVEDKASLARIKTLIKNCKLSIYYNEEMNPNEYMGRGYPNYHDPDLHAERERIAVTPVQPDTRNNELTFMESIKEDKGPGKLLKPWSEIQKENEKKLAQSQGGLIFAKGTIFPQKLDNSRSRSVSPNPTDSNFTSFYSNSKHLYSPFYS</sequence>
<accession>A0AAD1U6F5</accession>
<keyword evidence="1" id="KW-0175">Coiled coil</keyword>
<feature type="region of interest" description="Disordered" evidence="2">
    <location>
        <begin position="462"/>
        <end position="481"/>
    </location>
</feature>
<comment type="caution">
    <text evidence="3">The sequence shown here is derived from an EMBL/GenBank/DDBJ whole genome shotgun (WGS) entry which is preliminary data.</text>
</comment>
<evidence type="ECO:0000313" key="3">
    <source>
        <dbReference type="EMBL" id="CAI2363250.1"/>
    </source>
</evidence>
<evidence type="ECO:0000256" key="1">
    <source>
        <dbReference type="SAM" id="Coils"/>
    </source>
</evidence>
<evidence type="ECO:0000256" key="2">
    <source>
        <dbReference type="SAM" id="MobiDB-lite"/>
    </source>
</evidence>
<reference evidence="3" key="1">
    <citation type="submission" date="2023-07" db="EMBL/GenBank/DDBJ databases">
        <authorList>
            <consortium name="AG Swart"/>
            <person name="Singh M."/>
            <person name="Singh A."/>
            <person name="Seah K."/>
            <person name="Emmerich C."/>
        </authorList>
    </citation>
    <scope>NUCLEOTIDE SEQUENCE</scope>
    <source>
        <strain evidence="3">DP1</strain>
    </source>
</reference>
<feature type="compositionally biased region" description="Basic and acidic residues" evidence="2">
    <location>
        <begin position="295"/>
        <end position="304"/>
    </location>
</feature>
<keyword evidence="4" id="KW-1185">Reference proteome</keyword>
<dbReference type="Proteomes" id="UP001295684">
    <property type="component" value="Unassembled WGS sequence"/>
</dbReference>
<dbReference type="EMBL" id="CAMPGE010004403">
    <property type="protein sequence ID" value="CAI2363250.1"/>
    <property type="molecule type" value="Genomic_DNA"/>
</dbReference>
<organism evidence="3 4">
    <name type="scientific">Euplotes crassus</name>
    <dbReference type="NCBI Taxonomy" id="5936"/>
    <lineage>
        <taxon>Eukaryota</taxon>
        <taxon>Sar</taxon>
        <taxon>Alveolata</taxon>
        <taxon>Ciliophora</taxon>
        <taxon>Intramacronucleata</taxon>
        <taxon>Spirotrichea</taxon>
        <taxon>Hypotrichia</taxon>
        <taxon>Euplotida</taxon>
        <taxon>Euplotidae</taxon>
        <taxon>Moneuplotes</taxon>
    </lineage>
</organism>
<gene>
    <name evidence="3" type="ORF">ECRASSUSDP1_LOCUS4580</name>
</gene>
<protein>
    <submittedName>
        <fullName evidence="3">Uncharacterized protein</fullName>
    </submittedName>
</protein>
<dbReference type="AlphaFoldDB" id="A0AAD1U6F5"/>
<feature type="region of interest" description="Disordered" evidence="2">
    <location>
        <begin position="284"/>
        <end position="315"/>
    </location>
</feature>
<proteinExistence type="predicted"/>